<comment type="subcellular location">
    <subcellularLocation>
        <location evidence="1">Nucleus</location>
    </subcellularLocation>
</comment>
<evidence type="ECO:0000256" key="4">
    <source>
        <dbReference type="ARBA" id="ARBA00023163"/>
    </source>
</evidence>
<evidence type="ECO:0000313" key="8">
    <source>
        <dbReference type="EMBL" id="TVU03386.1"/>
    </source>
</evidence>
<feature type="non-terminal residue" evidence="8">
    <location>
        <position position="1"/>
    </location>
</feature>
<dbReference type="GO" id="GO:0000981">
    <property type="term" value="F:DNA-binding transcription factor activity, RNA polymerase II-specific"/>
    <property type="evidence" value="ECO:0007669"/>
    <property type="project" value="TreeGrafter"/>
</dbReference>
<dbReference type="EMBL" id="RWGY01000185">
    <property type="protein sequence ID" value="TVU03386.1"/>
    <property type="molecule type" value="Genomic_DNA"/>
</dbReference>
<dbReference type="Pfam" id="PF00319">
    <property type="entry name" value="SRF-TF"/>
    <property type="match status" value="1"/>
</dbReference>
<evidence type="ECO:0000256" key="6">
    <source>
        <dbReference type="SAM" id="MobiDB-lite"/>
    </source>
</evidence>
<feature type="domain" description="MADS-box" evidence="7">
    <location>
        <begin position="27"/>
        <end position="87"/>
    </location>
</feature>
<evidence type="ECO:0000256" key="3">
    <source>
        <dbReference type="ARBA" id="ARBA00023125"/>
    </source>
</evidence>
<keyword evidence="4" id="KW-0804">Transcription</keyword>
<gene>
    <name evidence="8" type="ORF">EJB05_51077</name>
</gene>
<dbReference type="GO" id="GO:0005634">
    <property type="term" value="C:nucleus"/>
    <property type="evidence" value="ECO:0007669"/>
    <property type="project" value="UniProtKB-SubCell"/>
</dbReference>
<sequence>MEATRQEVEGGGVAPAATVPKHGRPSQGKQRIEICYIENKERRQVTFSKRRSGLFKKASELCLLCGARLAVIVFSPAERPKAYGIGDPSVDDVLCAYAPLIPGGGGEEEEGAAWEEEEEDDAAYRAVVEALLRQSDETKTRVAAEQARMDAIGAKVMQAAAGRGFWWEADVEQLGEAELPEFATALQRLRENVQRRVDELKKTAAAAPPPQ</sequence>
<protein>
    <recommendedName>
        <fullName evidence="7">MADS-box domain-containing protein</fullName>
    </recommendedName>
</protein>
<keyword evidence="5" id="KW-0539">Nucleus</keyword>
<dbReference type="PANTHER" id="PTHR11945:SF776">
    <property type="entry name" value="AGAMOUS-LIKE 50-RELATED"/>
    <property type="match status" value="1"/>
</dbReference>
<feature type="region of interest" description="Disordered" evidence="6">
    <location>
        <begin position="1"/>
        <end position="27"/>
    </location>
</feature>
<evidence type="ECO:0000259" key="7">
    <source>
        <dbReference type="PROSITE" id="PS50066"/>
    </source>
</evidence>
<evidence type="ECO:0000256" key="5">
    <source>
        <dbReference type="ARBA" id="ARBA00023242"/>
    </source>
</evidence>
<dbReference type="InterPro" id="IPR002100">
    <property type="entry name" value="TF_MADSbox"/>
</dbReference>
<keyword evidence="3" id="KW-0238">DNA-binding</keyword>
<reference evidence="8 9" key="1">
    <citation type="journal article" date="2019" name="Sci. Rep.">
        <title>A high-quality genome of Eragrostis curvula grass provides insights into Poaceae evolution and supports new strategies to enhance forage quality.</title>
        <authorList>
            <person name="Carballo J."/>
            <person name="Santos B.A.C.M."/>
            <person name="Zappacosta D."/>
            <person name="Garbus I."/>
            <person name="Selva J.P."/>
            <person name="Gallo C.A."/>
            <person name="Diaz A."/>
            <person name="Albertini E."/>
            <person name="Caccamo M."/>
            <person name="Echenique V."/>
        </authorList>
    </citation>
    <scope>NUCLEOTIDE SEQUENCE [LARGE SCALE GENOMIC DNA]</scope>
    <source>
        <strain evidence="9">cv. Victoria</strain>
        <tissue evidence="8">Leaf</tissue>
    </source>
</reference>
<evidence type="ECO:0000313" key="9">
    <source>
        <dbReference type="Proteomes" id="UP000324897"/>
    </source>
</evidence>
<accession>A0A5J9SWM6</accession>
<dbReference type="PANTHER" id="PTHR11945">
    <property type="entry name" value="MADS BOX PROTEIN"/>
    <property type="match status" value="1"/>
</dbReference>
<dbReference type="SUPFAM" id="SSF55455">
    <property type="entry name" value="SRF-like"/>
    <property type="match status" value="1"/>
</dbReference>
<evidence type="ECO:0000256" key="2">
    <source>
        <dbReference type="ARBA" id="ARBA00023015"/>
    </source>
</evidence>
<dbReference type="OrthoDB" id="1166350at2759"/>
<keyword evidence="9" id="KW-1185">Reference proteome</keyword>
<name>A0A5J9SWM6_9POAL</name>
<dbReference type="PRINTS" id="PR00404">
    <property type="entry name" value="MADSDOMAIN"/>
</dbReference>
<dbReference type="Gene3D" id="3.40.1810.10">
    <property type="entry name" value="Transcription factor, MADS-box"/>
    <property type="match status" value="1"/>
</dbReference>
<proteinExistence type="predicted"/>
<dbReference type="GO" id="GO:0046983">
    <property type="term" value="F:protein dimerization activity"/>
    <property type="evidence" value="ECO:0007669"/>
    <property type="project" value="InterPro"/>
</dbReference>
<keyword evidence="2" id="KW-0805">Transcription regulation</keyword>
<organism evidence="8 9">
    <name type="scientific">Eragrostis curvula</name>
    <name type="common">weeping love grass</name>
    <dbReference type="NCBI Taxonomy" id="38414"/>
    <lineage>
        <taxon>Eukaryota</taxon>
        <taxon>Viridiplantae</taxon>
        <taxon>Streptophyta</taxon>
        <taxon>Embryophyta</taxon>
        <taxon>Tracheophyta</taxon>
        <taxon>Spermatophyta</taxon>
        <taxon>Magnoliopsida</taxon>
        <taxon>Liliopsida</taxon>
        <taxon>Poales</taxon>
        <taxon>Poaceae</taxon>
        <taxon>PACMAD clade</taxon>
        <taxon>Chloridoideae</taxon>
        <taxon>Eragrostideae</taxon>
        <taxon>Eragrostidinae</taxon>
        <taxon>Eragrostis</taxon>
    </lineage>
</organism>
<dbReference type="Gramene" id="TVU03386">
    <property type="protein sequence ID" value="TVU03386"/>
    <property type="gene ID" value="EJB05_51077"/>
</dbReference>
<dbReference type="FunFam" id="3.40.1810.10:FF:000006">
    <property type="entry name" value="Agamous-like MADS-box protein AGL62"/>
    <property type="match status" value="1"/>
</dbReference>
<comment type="caution">
    <text evidence="8">The sequence shown here is derived from an EMBL/GenBank/DDBJ whole genome shotgun (WGS) entry which is preliminary data.</text>
</comment>
<evidence type="ECO:0000256" key="1">
    <source>
        <dbReference type="ARBA" id="ARBA00004123"/>
    </source>
</evidence>
<dbReference type="InterPro" id="IPR036879">
    <property type="entry name" value="TF_MADSbox_sf"/>
</dbReference>
<dbReference type="Proteomes" id="UP000324897">
    <property type="component" value="Unassembled WGS sequence"/>
</dbReference>
<dbReference type="GO" id="GO:0000978">
    <property type="term" value="F:RNA polymerase II cis-regulatory region sequence-specific DNA binding"/>
    <property type="evidence" value="ECO:0007669"/>
    <property type="project" value="TreeGrafter"/>
</dbReference>
<dbReference type="AlphaFoldDB" id="A0A5J9SWM6"/>
<dbReference type="SMART" id="SM00432">
    <property type="entry name" value="MADS"/>
    <property type="match status" value="1"/>
</dbReference>
<dbReference type="PROSITE" id="PS50066">
    <property type="entry name" value="MADS_BOX_2"/>
    <property type="match status" value="1"/>
</dbReference>